<dbReference type="GeneTree" id="ENSGT00940000161509"/>
<dbReference type="InterPro" id="IPR016201">
    <property type="entry name" value="PSI"/>
</dbReference>
<evidence type="ECO:0000256" key="7">
    <source>
        <dbReference type="SAM" id="MobiDB-lite"/>
    </source>
</evidence>
<dbReference type="GO" id="GO:0007411">
    <property type="term" value="P:axon guidance"/>
    <property type="evidence" value="ECO:0007669"/>
    <property type="project" value="TreeGrafter"/>
</dbReference>
<evidence type="ECO:0000256" key="4">
    <source>
        <dbReference type="ARBA" id="ARBA00023157"/>
    </source>
</evidence>
<reference evidence="10" key="2">
    <citation type="submission" date="2025-09" db="UniProtKB">
        <authorList>
            <consortium name="Ensembl"/>
        </authorList>
    </citation>
    <scope>IDENTIFICATION</scope>
</reference>
<dbReference type="Gene3D" id="3.30.1680.10">
    <property type="entry name" value="ligand-binding face of the semaphorins, domain 2"/>
    <property type="match status" value="1"/>
</dbReference>
<keyword evidence="8" id="KW-1133">Transmembrane helix</keyword>
<dbReference type="Pfam" id="PF01403">
    <property type="entry name" value="Sema"/>
    <property type="match status" value="1"/>
</dbReference>
<evidence type="ECO:0000313" key="11">
    <source>
        <dbReference type="Proteomes" id="UP000694392"/>
    </source>
</evidence>
<reference evidence="10" key="1">
    <citation type="submission" date="2025-08" db="UniProtKB">
        <authorList>
            <consortium name="Ensembl"/>
        </authorList>
    </citation>
    <scope>IDENTIFICATION</scope>
</reference>
<evidence type="ECO:0000256" key="3">
    <source>
        <dbReference type="ARBA" id="ARBA00023136"/>
    </source>
</evidence>
<sequence length="715" mass="78129">MDLSPLLGRRPSSLLPSPELTLSGLGGRNWIQGPDPGTRNYLTQFSLEGVSNYDTFLLSGDEGTLYVGARDTILSLGVGDTGSVVQLPPSSSIKRQGKELRTVFRLGVLTASPSAQTHYTHSPSIAGHGAPEFQPSHPNPSYSSPFPGLTSEPRTCFHVSSAADAAFVASFNIPNPPDDEKVYFFFEETAKEFDFFDKLKVSRVARVCKSDVGGDKILQKKWTTFLKAQLLCSQPGHFPYSVIQHAFALPQPTGGATFYGVFTSQWQMGETGSSAVCAFSLNDIERVFNGKYKELNKESSRWTTYSGPEMDPRPGSCSVGSSSDKALTFMKDHFLMDGKVMPSNNQPLLVKQNVRYTQIAVHQTRSLSGTNYDVMFLGTDRGSLHKAVTLPSGAHIIEEIRLFENPEPVQNLLLSSQKRVLYVGYSKGVLRVPLANCSVYWSCADCILARDPYCAWDGHSQKCQDTQATEDNTSWLQDIETGKPDPACQRNSITPRPVNSVLTLPCPQLSALANYTWRYPKRPMPEGLVAADQKTVVIIVQQETAGTYECWASENGYQQAVARYRVRSNDDPDILPGAGSDGIAEDGLQRHAVPRRSYWAQFVTVTVLLALTLAVAVALVLFSYHDKLKAKSKVQGCSTPEASKASGQEKVPLNSGQSPQQGGEYRLQGPYQEVTEEPRPCCVQMEGLYQGIDAENNRLNSSLGNGEGGKGAAEA</sequence>
<feature type="region of interest" description="Disordered" evidence="7">
    <location>
        <begin position="635"/>
        <end position="671"/>
    </location>
</feature>
<dbReference type="AlphaFoldDB" id="A0A8D0GAY3"/>
<dbReference type="SUPFAM" id="SSF101912">
    <property type="entry name" value="Sema domain"/>
    <property type="match status" value="1"/>
</dbReference>
<comment type="similarity">
    <text evidence="2">Belongs to the semaphorin family.</text>
</comment>
<feature type="domain" description="Sema" evidence="9">
    <location>
        <begin position="1"/>
        <end position="434"/>
    </location>
</feature>
<evidence type="ECO:0000256" key="6">
    <source>
        <dbReference type="PROSITE-ProRule" id="PRU00352"/>
    </source>
</evidence>
<dbReference type="Ensembl" id="ENSSPUT00000003443.1">
    <property type="protein sequence ID" value="ENSSPUP00000003245.1"/>
    <property type="gene ID" value="ENSSPUG00000002416.1"/>
</dbReference>
<keyword evidence="3 8" id="KW-0472">Membrane</keyword>
<dbReference type="GO" id="GO:0010594">
    <property type="term" value="P:regulation of endothelial cell migration"/>
    <property type="evidence" value="ECO:0007669"/>
    <property type="project" value="Ensembl"/>
</dbReference>
<dbReference type="InterPro" id="IPR002165">
    <property type="entry name" value="Plexin_repeat"/>
</dbReference>
<feature type="compositionally biased region" description="Gly residues" evidence="7">
    <location>
        <begin position="705"/>
        <end position="715"/>
    </location>
</feature>
<keyword evidence="5" id="KW-0325">Glycoprotein</keyword>
<evidence type="ECO:0000256" key="8">
    <source>
        <dbReference type="SAM" id="Phobius"/>
    </source>
</evidence>
<dbReference type="InterPro" id="IPR036352">
    <property type="entry name" value="Semap_dom_sf"/>
</dbReference>
<dbReference type="InterPro" id="IPR001627">
    <property type="entry name" value="Semap_dom"/>
</dbReference>
<protein>
    <submittedName>
        <fullName evidence="10">Semaphorin 4A</fullName>
    </submittedName>
</protein>
<evidence type="ECO:0000256" key="2">
    <source>
        <dbReference type="ARBA" id="ARBA00009492"/>
    </source>
</evidence>
<proteinExistence type="inferred from homology"/>
<dbReference type="GO" id="GO:0045499">
    <property type="term" value="F:chemorepellent activity"/>
    <property type="evidence" value="ECO:0007669"/>
    <property type="project" value="TreeGrafter"/>
</dbReference>
<dbReference type="InterPro" id="IPR013783">
    <property type="entry name" value="Ig-like_fold"/>
</dbReference>
<dbReference type="Pfam" id="PF01437">
    <property type="entry name" value="PSI"/>
    <property type="match status" value="1"/>
</dbReference>
<dbReference type="GO" id="GO:0008360">
    <property type="term" value="P:regulation of cell shape"/>
    <property type="evidence" value="ECO:0007669"/>
    <property type="project" value="Ensembl"/>
</dbReference>
<dbReference type="PANTHER" id="PTHR11036:SF15">
    <property type="entry name" value="SEMAPHORIN-4A"/>
    <property type="match status" value="1"/>
</dbReference>
<dbReference type="Gene3D" id="2.130.10.10">
    <property type="entry name" value="YVTN repeat-like/Quinoprotein amine dehydrogenase"/>
    <property type="match status" value="1"/>
</dbReference>
<evidence type="ECO:0000256" key="1">
    <source>
        <dbReference type="ARBA" id="ARBA00004370"/>
    </source>
</evidence>
<gene>
    <name evidence="10" type="primary">SEMA4A</name>
</gene>
<dbReference type="SMART" id="SM00630">
    <property type="entry name" value="Sema"/>
    <property type="match status" value="1"/>
</dbReference>
<dbReference type="GO" id="GO:0045063">
    <property type="term" value="P:T-helper 1 cell differentiation"/>
    <property type="evidence" value="ECO:0007669"/>
    <property type="project" value="Ensembl"/>
</dbReference>
<dbReference type="GO" id="GO:0016525">
    <property type="term" value="P:negative regulation of angiogenesis"/>
    <property type="evidence" value="ECO:0007669"/>
    <property type="project" value="Ensembl"/>
</dbReference>
<comment type="subcellular location">
    <subcellularLocation>
        <location evidence="1">Membrane</location>
    </subcellularLocation>
</comment>
<dbReference type="GO" id="GO:0071526">
    <property type="term" value="P:semaphorin-plexin signaling pathway"/>
    <property type="evidence" value="ECO:0007669"/>
    <property type="project" value="Ensembl"/>
</dbReference>
<dbReference type="GO" id="GO:0030215">
    <property type="term" value="F:semaphorin receptor binding"/>
    <property type="evidence" value="ECO:0007669"/>
    <property type="project" value="InterPro"/>
</dbReference>
<dbReference type="InterPro" id="IPR027231">
    <property type="entry name" value="Semaphorin"/>
</dbReference>
<feature type="region of interest" description="Disordered" evidence="7">
    <location>
        <begin position="117"/>
        <end position="147"/>
    </location>
</feature>
<keyword evidence="4" id="KW-1015">Disulfide bond</keyword>
<dbReference type="PANTHER" id="PTHR11036">
    <property type="entry name" value="SEMAPHORIN"/>
    <property type="match status" value="1"/>
</dbReference>
<keyword evidence="11" id="KW-1185">Reference proteome</keyword>
<evidence type="ECO:0000259" key="9">
    <source>
        <dbReference type="PROSITE" id="PS51004"/>
    </source>
</evidence>
<evidence type="ECO:0000313" key="10">
    <source>
        <dbReference type="Ensembl" id="ENSSPUP00000003245.1"/>
    </source>
</evidence>
<dbReference type="InterPro" id="IPR015943">
    <property type="entry name" value="WD40/YVTN_repeat-like_dom_sf"/>
</dbReference>
<name>A0A8D0GAY3_SPHPU</name>
<dbReference type="GO" id="GO:1904891">
    <property type="term" value="P:positive regulation of excitatory synapse assembly"/>
    <property type="evidence" value="ECO:0007669"/>
    <property type="project" value="Ensembl"/>
</dbReference>
<dbReference type="GO" id="GO:0001755">
    <property type="term" value="P:neural crest cell migration"/>
    <property type="evidence" value="ECO:0007669"/>
    <property type="project" value="TreeGrafter"/>
</dbReference>
<evidence type="ECO:0000256" key="5">
    <source>
        <dbReference type="ARBA" id="ARBA00023180"/>
    </source>
</evidence>
<dbReference type="Proteomes" id="UP000694392">
    <property type="component" value="Unplaced"/>
</dbReference>
<keyword evidence="8" id="KW-0812">Transmembrane</keyword>
<organism evidence="10 11">
    <name type="scientific">Sphenodon punctatus</name>
    <name type="common">Tuatara</name>
    <name type="synonym">Hatteria punctata</name>
    <dbReference type="NCBI Taxonomy" id="8508"/>
    <lineage>
        <taxon>Eukaryota</taxon>
        <taxon>Metazoa</taxon>
        <taxon>Chordata</taxon>
        <taxon>Craniata</taxon>
        <taxon>Vertebrata</taxon>
        <taxon>Euteleostomi</taxon>
        <taxon>Lepidosauria</taxon>
        <taxon>Sphenodontia</taxon>
        <taxon>Sphenodontidae</taxon>
        <taxon>Sphenodon</taxon>
    </lineage>
</organism>
<dbReference type="GO" id="GO:1905704">
    <property type="term" value="P:positive regulation of inhibitory synapse assembly"/>
    <property type="evidence" value="ECO:0007669"/>
    <property type="project" value="Ensembl"/>
</dbReference>
<dbReference type="PROSITE" id="PS51004">
    <property type="entry name" value="SEMA"/>
    <property type="match status" value="1"/>
</dbReference>
<dbReference type="SMART" id="SM00423">
    <property type="entry name" value="PSI"/>
    <property type="match status" value="1"/>
</dbReference>
<comment type="caution">
    <text evidence="6">Lacks conserved residue(s) required for the propagation of feature annotation.</text>
</comment>
<feature type="region of interest" description="Disordered" evidence="7">
    <location>
        <begin position="696"/>
        <end position="715"/>
    </location>
</feature>
<accession>A0A8D0GAY3</accession>
<dbReference type="SUPFAM" id="SSF103575">
    <property type="entry name" value="Plexin repeat"/>
    <property type="match status" value="1"/>
</dbReference>
<feature type="transmembrane region" description="Helical" evidence="8">
    <location>
        <begin position="598"/>
        <end position="624"/>
    </location>
</feature>
<dbReference type="GO" id="GO:0030335">
    <property type="term" value="P:positive regulation of cell migration"/>
    <property type="evidence" value="ECO:0007669"/>
    <property type="project" value="TreeGrafter"/>
</dbReference>
<dbReference type="GO" id="GO:0005886">
    <property type="term" value="C:plasma membrane"/>
    <property type="evidence" value="ECO:0007669"/>
    <property type="project" value="TreeGrafter"/>
</dbReference>
<dbReference type="Gene3D" id="2.60.40.10">
    <property type="entry name" value="Immunoglobulins"/>
    <property type="match status" value="1"/>
</dbReference>